<gene>
    <name evidence="2" type="ORF">PHSY_000019</name>
</gene>
<dbReference type="AlphaFoldDB" id="R9NVM6"/>
<name>R9NVM6_PSEHS</name>
<feature type="compositionally biased region" description="Polar residues" evidence="1">
    <location>
        <begin position="258"/>
        <end position="274"/>
    </location>
</feature>
<keyword evidence="3" id="KW-1185">Reference proteome</keyword>
<dbReference type="EMBL" id="DF238764">
    <property type="protein sequence ID" value="GAC92466.1"/>
    <property type="molecule type" value="Genomic_DNA"/>
</dbReference>
<feature type="region of interest" description="Disordered" evidence="1">
    <location>
        <begin position="164"/>
        <end position="293"/>
    </location>
</feature>
<protein>
    <submittedName>
        <fullName evidence="2">Uncharacterized protein</fullName>
    </submittedName>
</protein>
<dbReference type="RefSeq" id="XP_012186053.1">
    <property type="nucleotide sequence ID" value="XM_012330663.1"/>
</dbReference>
<feature type="compositionally biased region" description="Low complexity" evidence="1">
    <location>
        <begin position="1"/>
        <end position="15"/>
    </location>
</feature>
<dbReference type="OrthoDB" id="2548576at2759"/>
<evidence type="ECO:0000256" key="1">
    <source>
        <dbReference type="SAM" id="MobiDB-lite"/>
    </source>
</evidence>
<dbReference type="HOGENOM" id="CLU_797332_0_0_1"/>
<feature type="compositionally biased region" description="Polar residues" evidence="1">
    <location>
        <begin position="26"/>
        <end position="38"/>
    </location>
</feature>
<dbReference type="Gene3D" id="6.10.140.1020">
    <property type="match status" value="1"/>
</dbReference>
<evidence type="ECO:0000313" key="2">
    <source>
        <dbReference type="EMBL" id="GAC92466.1"/>
    </source>
</evidence>
<proteinExistence type="predicted"/>
<feature type="compositionally biased region" description="Low complexity" evidence="1">
    <location>
        <begin position="67"/>
        <end position="77"/>
    </location>
</feature>
<feature type="compositionally biased region" description="Polar residues" evidence="1">
    <location>
        <begin position="96"/>
        <end position="105"/>
    </location>
</feature>
<sequence length="334" mass="35688">MEPASSSSRSGSSSSPWTEEAGFSIDTLSSVSEASTGTAEKPPPPNRRPHAPPRSRLSKAFRSPLKQSQSQQSMESSTIPPASSKEHSPERAGAQNDCSSSSASIRKQRQALEARLLMLQQANQCLRDNAFAVLPQDIARWREAGQAAAQDLWKMTGADAGDWSGLSSIPSRGDYGLESPPSSLAETSGPSKRRGADSPEPSHPPLLLRRRRLHSPGADEQAAALLSTDEQPSQSKGEDSQGAASEASLPELSELLRRSQSVLGASSTPKQRQSILPIHNDGTTPSSQYASSGKGIERKWNIGSMLDMLGADKATLSWDVDEEDFVDSLKVKTS</sequence>
<feature type="compositionally biased region" description="Basic residues" evidence="1">
    <location>
        <begin position="47"/>
        <end position="59"/>
    </location>
</feature>
<evidence type="ECO:0000313" key="3">
    <source>
        <dbReference type="Proteomes" id="UP000014071"/>
    </source>
</evidence>
<dbReference type="eggNOG" id="ENOG502R0YD">
    <property type="taxonomic scope" value="Eukaryota"/>
</dbReference>
<feature type="region of interest" description="Disordered" evidence="1">
    <location>
        <begin position="1"/>
        <end position="106"/>
    </location>
</feature>
<feature type="compositionally biased region" description="Polar residues" evidence="1">
    <location>
        <begin position="180"/>
        <end position="190"/>
    </location>
</feature>
<feature type="compositionally biased region" description="Polar residues" evidence="1">
    <location>
        <begin position="281"/>
        <end position="291"/>
    </location>
</feature>
<accession>R9NVM6</accession>
<dbReference type="GeneID" id="24105332"/>
<dbReference type="Proteomes" id="UP000014071">
    <property type="component" value="Unassembled WGS sequence"/>
</dbReference>
<feature type="compositionally biased region" description="Low complexity" evidence="1">
    <location>
        <begin position="243"/>
        <end position="253"/>
    </location>
</feature>
<reference evidence="3" key="1">
    <citation type="journal article" date="2013" name="Genome Announc.">
        <title>Draft genome sequence of the basidiomycetous yeast-like fungus Pseudozyma hubeiensis SY62, which produces an abundant amount of the biosurfactant mannosylerythritol lipids.</title>
        <authorList>
            <person name="Konishi M."/>
            <person name="Hatada Y."/>
            <person name="Horiuchi J."/>
        </authorList>
    </citation>
    <scope>NUCLEOTIDE SEQUENCE [LARGE SCALE GENOMIC DNA]</scope>
    <source>
        <strain evidence="3">SY62</strain>
    </source>
</reference>
<dbReference type="STRING" id="1305764.R9NVM6"/>
<organism evidence="2 3">
    <name type="scientific">Pseudozyma hubeiensis (strain SY62)</name>
    <name type="common">Yeast</name>
    <dbReference type="NCBI Taxonomy" id="1305764"/>
    <lineage>
        <taxon>Eukaryota</taxon>
        <taxon>Fungi</taxon>
        <taxon>Dikarya</taxon>
        <taxon>Basidiomycota</taxon>
        <taxon>Ustilaginomycotina</taxon>
        <taxon>Ustilaginomycetes</taxon>
        <taxon>Ustilaginales</taxon>
        <taxon>Ustilaginaceae</taxon>
        <taxon>Pseudozyma</taxon>
    </lineage>
</organism>